<feature type="region of interest" description="Disordered" evidence="1">
    <location>
        <begin position="821"/>
        <end position="853"/>
    </location>
</feature>
<dbReference type="Gene3D" id="1.10.1000.11">
    <property type="entry name" value="Arf Nucleotide-binding Site Opener,domain 2"/>
    <property type="match status" value="1"/>
</dbReference>
<name>A0A9K3CWF8_9EUKA</name>
<feature type="domain" description="SEC7" evidence="2">
    <location>
        <begin position="93"/>
        <end position="303"/>
    </location>
</feature>
<dbReference type="EMBL" id="BDIP01000841">
    <property type="protein sequence ID" value="GIQ82864.1"/>
    <property type="molecule type" value="Genomic_DNA"/>
</dbReference>
<feature type="compositionally biased region" description="Basic and acidic residues" evidence="1">
    <location>
        <begin position="621"/>
        <end position="630"/>
    </location>
</feature>
<evidence type="ECO:0000259" key="2">
    <source>
        <dbReference type="PROSITE" id="PS50190"/>
    </source>
</evidence>
<organism evidence="3 4">
    <name type="scientific">Kipferlia bialata</name>
    <dbReference type="NCBI Taxonomy" id="797122"/>
    <lineage>
        <taxon>Eukaryota</taxon>
        <taxon>Metamonada</taxon>
        <taxon>Carpediemonas-like organisms</taxon>
        <taxon>Kipferlia</taxon>
    </lineage>
</organism>
<feature type="compositionally biased region" description="Polar residues" evidence="1">
    <location>
        <begin position="653"/>
        <end position="662"/>
    </location>
</feature>
<comment type="caution">
    <text evidence="3">The sequence shown here is derived from an EMBL/GenBank/DDBJ whole genome shotgun (WGS) entry which is preliminary data.</text>
</comment>
<dbReference type="PROSITE" id="PS50190">
    <property type="entry name" value="SEC7"/>
    <property type="match status" value="1"/>
</dbReference>
<dbReference type="Proteomes" id="UP000265618">
    <property type="component" value="Unassembled WGS sequence"/>
</dbReference>
<dbReference type="InterPro" id="IPR035999">
    <property type="entry name" value="Sec7_dom_sf"/>
</dbReference>
<protein>
    <recommendedName>
        <fullName evidence="2">SEC7 domain-containing protein</fullName>
    </recommendedName>
</protein>
<evidence type="ECO:0000256" key="1">
    <source>
        <dbReference type="SAM" id="MobiDB-lite"/>
    </source>
</evidence>
<gene>
    <name evidence="3" type="ORF">KIPB_004083</name>
</gene>
<dbReference type="AlphaFoldDB" id="A0A9K3CWF8"/>
<keyword evidence="4" id="KW-1185">Reference proteome</keyword>
<dbReference type="InterPro" id="IPR023394">
    <property type="entry name" value="Sec7_C_sf"/>
</dbReference>
<proteinExistence type="predicted"/>
<dbReference type="InterPro" id="IPR000904">
    <property type="entry name" value="Sec7_dom"/>
</dbReference>
<feature type="compositionally biased region" description="Polar residues" evidence="1">
    <location>
        <begin position="571"/>
        <end position="594"/>
    </location>
</feature>
<reference evidence="3 4" key="1">
    <citation type="journal article" date="2018" name="PLoS ONE">
        <title>The draft genome of Kipferlia bialata reveals reductive genome evolution in fornicate parasites.</title>
        <authorList>
            <person name="Tanifuji G."/>
            <person name="Takabayashi S."/>
            <person name="Kume K."/>
            <person name="Takagi M."/>
            <person name="Nakayama T."/>
            <person name="Kamikawa R."/>
            <person name="Inagaki Y."/>
            <person name="Hashimoto T."/>
        </authorList>
    </citation>
    <scope>NUCLEOTIDE SEQUENCE [LARGE SCALE GENOMIC DNA]</scope>
    <source>
        <strain evidence="3">NY0173</strain>
    </source>
</reference>
<dbReference type="SUPFAM" id="SSF48425">
    <property type="entry name" value="Sec7 domain"/>
    <property type="match status" value="1"/>
</dbReference>
<dbReference type="Pfam" id="PF01369">
    <property type="entry name" value="Sec7"/>
    <property type="match status" value="1"/>
</dbReference>
<feature type="compositionally biased region" description="Basic and acidic residues" evidence="1">
    <location>
        <begin position="557"/>
        <end position="570"/>
    </location>
</feature>
<feature type="region of interest" description="Disordered" evidence="1">
    <location>
        <begin position="545"/>
        <end position="665"/>
    </location>
</feature>
<evidence type="ECO:0000313" key="4">
    <source>
        <dbReference type="Proteomes" id="UP000265618"/>
    </source>
</evidence>
<evidence type="ECO:0000313" key="3">
    <source>
        <dbReference type="EMBL" id="GIQ82864.1"/>
    </source>
</evidence>
<feature type="compositionally biased region" description="Low complexity" evidence="1">
    <location>
        <begin position="598"/>
        <end position="620"/>
    </location>
</feature>
<dbReference type="GO" id="GO:0005085">
    <property type="term" value="F:guanyl-nucleotide exchange factor activity"/>
    <property type="evidence" value="ECO:0007669"/>
    <property type="project" value="InterPro"/>
</dbReference>
<sequence>MRPLFLQALCVHFDLASTKGFMLPMLLDTVCSAAGEGASTPRSSAALSVISTICSLSSPDSTMATDGVTSVPNMLCRKLLVSAVTHCISASSLKQARRYLEADTLTPSATGQLLASLKGLDPQRVFDLVSGASDLPVLQSYLHSMCDGYLSSTERERDGDTKGEVEGERERPLPLIPLMRYICSTCLICGEGQAVDRVLHALAQILYDRGGTLGDTSAPVLSIECEDAETDIEGERDSMCRIDSVKQAHLLLYAILMLNTSLEKGTVDTMTAPAFVSMLKYAEECRDIPDGVLIRLYRDLERDPLAVSDTVPKTLPQTLHLSHALADRVKERCMHLQGSGISLSRNAIETALDMYQTHIAENDITPSVGPPVSLPGDGSTRSDLSHYQRVSGCTYRKEELETILPIQTEQGSTGYVGVPPFHQYACEQLMLSLGRVSKGVEGERETGTLPLSILSVMADTLSCTLSPSLVACASGLVSRCATRCMASESLDTLVPGLSLSKQCLEGLSLSLSRGGEAVDKRVLSEVSVSVLALLARLLEDGTLTERDLMEQTSTNGESERETETVTEESKAISTGSSNHGEVETSGTVSETASPVSGPAPVDTPSVSDSSPAASADVSATHSDKGEREAGSDAGSEEPEATESGESVQDALPTGSSTEAVSENSEDDTIIDTQHEMLVSVVRGVLCVLSSTPSTVNACMSGMVKLARHAMSTSNITNKQGGEREEGQVEWSSIMAAGSGEGTSPSSPTVIESLSLSLSAESLPHLLSLAGVVTRLSGLGTSAILGLLNVSKVVSKRLPVLSLHVLCDIATHGLGELCAPSTQSTTIGDSASDATTTTPGKDGTSGPSRPSRPSSLPLDILGLLKHILSTSAAVSVSTADKTSLVDALVNCGQGVMMVNKGQGWSRVVNMVMSIVTQWVGSETGDDVSPFLGHVYRALVPMGTLVCQATAAEYSALVNRCFGLPRAGIPPSLLLASEEISLPLTHLLSTVSQGMADLVQCPCAPVPFNAAAVPEVSSRSLPTVPLQAPLALCIMLNALVISALRAVNGTSALAVLGQVPGLEMDSETLLVLGQLLLGLRGLPLISMKYRHASRGRDIQRSVDIVQGMASRCKALEESISEREGERERLSLQAGVLQDQCVFIANDIQRQVKQ</sequence>
<feature type="compositionally biased region" description="Polar residues" evidence="1">
    <location>
        <begin position="821"/>
        <end position="838"/>
    </location>
</feature>
<accession>A0A9K3CWF8</accession>
<dbReference type="GO" id="GO:0032012">
    <property type="term" value="P:regulation of ARF protein signal transduction"/>
    <property type="evidence" value="ECO:0007669"/>
    <property type="project" value="InterPro"/>
</dbReference>